<dbReference type="InterPro" id="IPR051405">
    <property type="entry name" value="phD/YefM_antitoxin"/>
</dbReference>
<gene>
    <name evidence="3" type="ORF">SAMN05920897_1092</name>
</gene>
<dbReference type="OrthoDB" id="7069202at2"/>
<dbReference type="InterPro" id="IPR006442">
    <property type="entry name" value="Antitoxin_Phd/YefM"/>
</dbReference>
<dbReference type="RefSeq" id="WP_083943843.1">
    <property type="nucleotide sequence ID" value="NZ_FTMS01000009.1"/>
</dbReference>
<organism evidence="3 4">
    <name type="scientific">Alkalispirochaeta americana</name>
    <dbReference type="NCBI Taxonomy" id="159291"/>
    <lineage>
        <taxon>Bacteria</taxon>
        <taxon>Pseudomonadati</taxon>
        <taxon>Spirochaetota</taxon>
        <taxon>Spirochaetia</taxon>
        <taxon>Spirochaetales</taxon>
        <taxon>Spirochaetaceae</taxon>
        <taxon>Alkalispirochaeta</taxon>
    </lineage>
</organism>
<dbReference type="PANTHER" id="PTHR33713">
    <property type="entry name" value="ANTITOXIN YAFN-RELATED"/>
    <property type="match status" value="1"/>
</dbReference>
<dbReference type="NCBIfam" id="TIGR01552">
    <property type="entry name" value="phd_fam"/>
    <property type="match status" value="1"/>
</dbReference>
<dbReference type="STRING" id="159291.SAMN05920897_1092"/>
<dbReference type="Pfam" id="PF02604">
    <property type="entry name" value="PhdYeFM_antitox"/>
    <property type="match status" value="1"/>
</dbReference>
<proteinExistence type="inferred from homology"/>
<name>A0A1N6SU50_9SPIO</name>
<evidence type="ECO:0000313" key="4">
    <source>
        <dbReference type="Proteomes" id="UP000186400"/>
    </source>
</evidence>
<evidence type="ECO:0000256" key="2">
    <source>
        <dbReference type="RuleBase" id="RU362080"/>
    </source>
</evidence>
<keyword evidence="4" id="KW-1185">Reference proteome</keyword>
<accession>A0A1N6SU50</accession>
<dbReference type="Proteomes" id="UP000186400">
    <property type="component" value="Unassembled WGS sequence"/>
</dbReference>
<dbReference type="InterPro" id="IPR036165">
    <property type="entry name" value="YefM-like_sf"/>
</dbReference>
<dbReference type="AlphaFoldDB" id="A0A1N6SU50"/>
<evidence type="ECO:0000313" key="3">
    <source>
        <dbReference type="EMBL" id="SIQ44544.1"/>
    </source>
</evidence>
<dbReference type="EMBL" id="FTMS01000009">
    <property type="protein sequence ID" value="SIQ44544.1"/>
    <property type="molecule type" value="Genomic_DNA"/>
</dbReference>
<dbReference type="PANTHER" id="PTHR33713:SF11">
    <property type="entry name" value="PREVENT-HOST-DEATH FAMILY PROTEIN"/>
    <property type="match status" value="1"/>
</dbReference>
<comment type="function">
    <text evidence="2">Antitoxin component of a type II toxin-antitoxin (TA) system.</text>
</comment>
<reference evidence="3 4" key="1">
    <citation type="submission" date="2017-01" db="EMBL/GenBank/DDBJ databases">
        <authorList>
            <person name="Mah S.A."/>
            <person name="Swanson W.J."/>
            <person name="Moy G.W."/>
            <person name="Vacquier V.D."/>
        </authorList>
    </citation>
    <scope>NUCLEOTIDE SEQUENCE [LARGE SCALE GENOMIC DNA]</scope>
    <source>
        <strain evidence="3 4">ASpG1</strain>
    </source>
</reference>
<comment type="similarity">
    <text evidence="1 2">Belongs to the phD/YefM antitoxin family.</text>
</comment>
<dbReference type="SUPFAM" id="SSF143120">
    <property type="entry name" value="YefM-like"/>
    <property type="match status" value="1"/>
</dbReference>
<sequence>MSINLKEDIKPISYIKTNAADMMKYINENHNPIIITQNGEAKGVLMDIDSYQEIKDAFALVGIIQLAEDDIKKGQVQSADEVFAELERKYF</sequence>
<evidence type="ECO:0000256" key="1">
    <source>
        <dbReference type="ARBA" id="ARBA00009981"/>
    </source>
</evidence>
<protein>
    <recommendedName>
        <fullName evidence="2">Antitoxin</fullName>
    </recommendedName>
</protein>
<dbReference type="Gene3D" id="3.40.1620.10">
    <property type="entry name" value="YefM-like domain"/>
    <property type="match status" value="1"/>
</dbReference>